<evidence type="ECO:0000256" key="1">
    <source>
        <dbReference type="SAM" id="Phobius"/>
    </source>
</evidence>
<keyword evidence="1" id="KW-0472">Membrane</keyword>
<feature type="transmembrane region" description="Helical" evidence="1">
    <location>
        <begin position="7"/>
        <end position="27"/>
    </location>
</feature>
<accession>A0A841RLU9</accession>
<dbReference type="PIRSF" id="PIRSF037394">
    <property type="entry name" value="ABC_thiamine-permease_YkoE_prd"/>
    <property type="match status" value="1"/>
</dbReference>
<dbReference type="RefSeq" id="WP_184245665.1">
    <property type="nucleotide sequence ID" value="NZ_BAAACU010000058.1"/>
</dbReference>
<dbReference type="Pfam" id="PF09819">
    <property type="entry name" value="ABC_cobalt"/>
    <property type="match status" value="1"/>
</dbReference>
<evidence type="ECO:0000313" key="2">
    <source>
        <dbReference type="EMBL" id="MBB6512436.1"/>
    </source>
</evidence>
<protein>
    <submittedName>
        <fullName evidence="2">Energy-coupling factor transport system substrate-specific component</fullName>
    </submittedName>
</protein>
<keyword evidence="1" id="KW-1133">Transmembrane helix</keyword>
<dbReference type="InterPro" id="IPR017195">
    <property type="entry name" value="ABC_thiamin-permease_prd"/>
</dbReference>
<comment type="caution">
    <text evidence="2">The sequence shown here is derived from an EMBL/GenBank/DDBJ whole genome shotgun (WGS) entry which is preliminary data.</text>
</comment>
<evidence type="ECO:0000313" key="3">
    <source>
        <dbReference type="Proteomes" id="UP000572212"/>
    </source>
</evidence>
<feature type="transmembrane region" description="Helical" evidence="1">
    <location>
        <begin position="113"/>
        <end position="130"/>
    </location>
</feature>
<reference evidence="2 3" key="1">
    <citation type="submission" date="2020-08" db="EMBL/GenBank/DDBJ databases">
        <title>Genomic Encyclopedia of Type Strains, Phase IV (KMG-IV): sequencing the most valuable type-strain genomes for metagenomic binning, comparative biology and taxonomic classification.</title>
        <authorList>
            <person name="Goeker M."/>
        </authorList>
    </citation>
    <scope>NUCLEOTIDE SEQUENCE [LARGE SCALE GENOMIC DNA]</scope>
    <source>
        <strain evidence="2 3">DSM 11805</strain>
    </source>
</reference>
<sequence length="196" mass="22037">MNKKLTLTDILVTIVIAIVFSVIYKIWGPLYSAVSLIGLHVEQFLYGMWFIAATIAFLIIRKPGVAFIAEIAAAQGEFLFGGQWGISLLLYGLVQGIGCELVFALFRYKNYRLYVTCLAAILATLGSLWLDMYYGYITDLVWWNLTLLITNRTIGAIILSGFFAFYLVKALDKTGVTNLVRPVAKEHYEALEESER</sequence>
<gene>
    <name evidence="2" type="ORF">GGQ92_001219</name>
</gene>
<keyword evidence="3" id="KW-1185">Reference proteome</keyword>
<feature type="transmembrane region" description="Helical" evidence="1">
    <location>
        <begin position="33"/>
        <end position="58"/>
    </location>
</feature>
<dbReference type="Proteomes" id="UP000572212">
    <property type="component" value="Unassembled WGS sequence"/>
</dbReference>
<name>A0A841RLU9_9BACI</name>
<dbReference type="AlphaFoldDB" id="A0A841RLU9"/>
<proteinExistence type="predicted"/>
<organism evidence="2 3">
    <name type="scientific">Gracilibacillus halotolerans</name>
    <dbReference type="NCBI Taxonomy" id="74386"/>
    <lineage>
        <taxon>Bacteria</taxon>
        <taxon>Bacillati</taxon>
        <taxon>Bacillota</taxon>
        <taxon>Bacilli</taxon>
        <taxon>Bacillales</taxon>
        <taxon>Bacillaceae</taxon>
        <taxon>Gracilibacillus</taxon>
    </lineage>
</organism>
<feature type="transmembrane region" description="Helical" evidence="1">
    <location>
        <begin position="142"/>
        <end position="168"/>
    </location>
</feature>
<feature type="transmembrane region" description="Helical" evidence="1">
    <location>
        <begin position="88"/>
        <end position="106"/>
    </location>
</feature>
<keyword evidence="1" id="KW-0812">Transmembrane</keyword>
<dbReference type="EMBL" id="JACHON010000003">
    <property type="protein sequence ID" value="MBB6512436.1"/>
    <property type="molecule type" value="Genomic_DNA"/>
</dbReference>